<dbReference type="Proteomes" id="UP000305778">
    <property type="component" value="Unassembled WGS sequence"/>
</dbReference>
<organism evidence="1 2">
    <name type="scientific">Actinacidiphila oryziradicis</name>
    <dbReference type="NCBI Taxonomy" id="2571141"/>
    <lineage>
        <taxon>Bacteria</taxon>
        <taxon>Bacillati</taxon>
        <taxon>Actinomycetota</taxon>
        <taxon>Actinomycetes</taxon>
        <taxon>Kitasatosporales</taxon>
        <taxon>Streptomycetaceae</taxon>
        <taxon>Actinacidiphila</taxon>
    </lineage>
</organism>
<evidence type="ECO:0000313" key="1">
    <source>
        <dbReference type="EMBL" id="TKA09011.1"/>
    </source>
</evidence>
<name>A0A4U0SLI3_9ACTN</name>
<dbReference type="Pfam" id="PF11720">
    <property type="entry name" value="Inhibitor_I78"/>
    <property type="match status" value="1"/>
</dbReference>
<dbReference type="Gene3D" id="3.30.10.10">
    <property type="entry name" value="Trypsin Inhibitor V, subunit A"/>
    <property type="match status" value="1"/>
</dbReference>
<dbReference type="RefSeq" id="WP_136726109.1">
    <property type="nucleotide sequence ID" value="NZ_SUMC01000025.1"/>
</dbReference>
<dbReference type="AlphaFoldDB" id="A0A4U0SLI3"/>
<dbReference type="EMBL" id="SUMC01000025">
    <property type="protein sequence ID" value="TKA09011.1"/>
    <property type="molecule type" value="Genomic_DNA"/>
</dbReference>
<dbReference type="InterPro" id="IPR021719">
    <property type="entry name" value="Prot_inh_I78"/>
</dbReference>
<sequence length="71" mass="7700">MAPIPGPGQQPQDDLEIYVGLISTEAEERARGRGWAKVRALPPGAIITMEYQAGRLNFTVTDGVVTRCWSG</sequence>
<reference evidence="1 2" key="1">
    <citation type="submission" date="2019-04" db="EMBL/GenBank/DDBJ databases">
        <title>Streptomyces oryziradicis sp. nov., a novel actinomycete isolated from rhizosphere soil of rice (Oryza sativa L.).</title>
        <authorList>
            <person name="Li C."/>
        </authorList>
    </citation>
    <scope>NUCLEOTIDE SEQUENCE [LARGE SCALE GENOMIC DNA]</scope>
    <source>
        <strain evidence="1 2">NEAU-C40</strain>
    </source>
</reference>
<keyword evidence="2" id="KW-1185">Reference proteome</keyword>
<gene>
    <name evidence="1" type="ORF">FCI23_24655</name>
</gene>
<proteinExistence type="predicted"/>
<dbReference type="OrthoDB" id="3482539at2"/>
<accession>A0A4U0SLI3</accession>
<comment type="caution">
    <text evidence="1">The sequence shown here is derived from an EMBL/GenBank/DDBJ whole genome shotgun (WGS) entry which is preliminary data.</text>
</comment>
<evidence type="ECO:0000313" key="2">
    <source>
        <dbReference type="Proteomes" id="UP000305778"/>
    </source>
</evidence>
<protein>
    <submittedName>
        <fullName evidence="1">Proteinase inhibitor I78</fullName>
    </submittedName>
</protein>